<dbReference type="GO" id="GO:0015035">
    <property type="term" value="F:protein-disulfide reductase activity"/>
    <property type="evidence" value="ECO:0007669"/>
    <property type="project" value="UniProtKB-UniRule"/>
</dbReference>
<evidence type="ECO:0000256" key="1">
    <source>
        <dbReference type="ARBA" id="ARBA00008987"/>
    </source>
</evidence>
<evidence type="ECO:0000313" key="10">
    <source>
        <dbReference type="EMBL" id="TYB79154.1"/>
    </source>
</evidence>
<evidence type="ECO:0000256" key="4">
    <source>
        <dbReference type="ARBA" id="ARBA00023157"/>
    </source>
</evidence>
<evidence type="ECO:0000256" key="8">
    <source>
        <dbReference type="PIRSR" id="PIRSR000077-4"/>
    </source>
</evidence>
<keyword evidence="5 8" id="KW-0676">Redox-active center</keyword>
<dbReference type="Gene3D" id="3.40.30.10">
    <property type="entry name" value="Glutaredoxin"/>
    <property type="match status" value="1"/>
</dbReference>
<dbReference type="PROSITE" id="PS00194">
    <property type="entry name" value="THIOREDOXIN_1"/>
    <property type="match status" value="1"/>
</dbReference>
<name>A0A5D0RF25_9FLAO</name>
<dbReference type="PANTHER" id="PTHR45663:SF11">
    <property type="entry name" value="GEO12009P1"/>
    <property type="match status" value="1"/>
</dbReference>
<dbReference type="AlphaFoldDB" id="A0A5D0RF25"/>
<dbReference type="CDD" id="cd02947">
    <property type="entry name" value="TRX_family"/>
    <property type="match status" value="1"/>
</dbReference>
<proteinExistence type="inferred from homology"/>
<keyword evidence="4 8" id="KW-1015">Disulfide bond</keyword>
<protein>
    <recommendedName>
        <fullName evidence="6">Thioredoxin</fullName>
    </recommendedName>
</protein>
<dbReference type="NCBIfam" id="TIGR01068">
    <property type="entry name" value="thioredoxin"/>
    <property type="match status" value="1"/>
</dbReference>
<keyword evidence="3" id="KW-0249">Electron transport</keyword>
<dbReference type="GO" id="GO:0045454">
    <property type="term" value="P:cell redox homeostasis"/>
    <property type="evidence" value="ECO:0007669"/>
    <property type="project" value="TreeGrafter"/>
</dbReference>
<comment type="caution">
    <text evidence="10">The sequence shown here is derived from an EMBL/GenBank/DDBJ whole genome shotgun (WGS) entry which is preliminary data.</text>
</comment>
<sequence>MSNFSDLINKDKPVLVDFFAEWCGPCKTMSPILKEVKEELGENVTILKIDVDKNQQLAAQFKVRGVPTLILYKQGKQLWRQSGLSSKRDLVSLIKSHV</sequence>
<dbReference type="EMBL" id="VSKK01000001">
    <property type="protein sequence ID" value="TYB79154.1"/>
    <property type="molecule type" value="Genomic_DNA"/>
</dbReference>
<evidence type="ECO:0000256" key="7">
    <source>
        <dbReference type="PIRSR" id="PIRSR000077-1"/>
    </source>
</evidence>
<evidence type="ECO:0000259" key="9">
    <source>
        <dbReference type="PROSITE" id="PS51352"/>
    </source>
</evidence>
<accession>A0A5D0RF25</accession>
<reference evidence="10 11" key="1">
    <citation type="submission" date="2019-08" db="EMBL/GenBank/DDBJ databases">
        <title>Genomes of Antarctic Bizionia species.</title>
        <authorList>
            <person name="Bowman J.P."/>
        </authorList>
    </citation>
    <scope>NUCLEOTIDE SEQUENCE [LARGE SCALE GENOMIC DNA]</scope>
    <source>
        <strain evidence="10 11">ADA-4</strain>
    </source>
</reference>
<evidence type="ECO:0000313" key="11">
    <source>
        <dbReference type="Proteomes" id="UP000323720"/>
    </source>
</evidence>
<dbReference type="SUPFAM" id="SSF52833">
    <property type="entry name" value="Thioredoxin-like"/>
    <property type="match status" value="1"/>
</dbReference>
<evidence type="ECO:0000256" key="2">
    <source>
        <dbReference type="ARBA" id="ARBA00022448"/>
    </source>
</evidence>
<dbReference type="FunFam" id="3.40.30.10:FF:000001">
    <property type="entry name" value="Thioredoxin"/>
    <property type="match status" value="1"/>
</dbReference>
<dbReference type="InterPro" id="IPR013766">
    <property type="entry name" value="Thioredoxin_domain"/>
</dbReference>
<dbReference type="PIRSF" id="PIRSF000077">
    <property type="entry name" value="Thioredoxin"/>
    <property type="match status" value="1"/>
</dbReference>
<feature type="site" description="Contributes to redox potential value" evidence="7">
    <location>
        <position position="24"/>
    </location>
</feature>
<dbReference type="RefSeq" id="WP_148402891.1">
    <property type="nucleotide sequence ID" value="NZ_VSKK01000001.1"/>
</dbReference>
<keyword evidence="11" id="KW-1185">Reference proteome</keyword>
<comment type="similarity">
    <text evidence="1">Belongs to the thioredoxin family.</text>
</comment>
<evidence type="ECO:0000256" key="6">
    <source>
        <dbReference type="NCBIfam" id="TIGR01068"/>
    </source>
</evidence>
<dbReference type="PROSITE" id="PS51352">
    <property type="entry name" value="THIOREDOXIN_2"/>
    <property type="match status" value="1"/>
</dbReference>
<feature type="site" description="Contributes to redox potential value" evidence="7">
    <location>
        <position position="25"/>
    </location>
</feature>
<dbReference type="InterPro" id="IPR036249">
    <property type="entry name" value="Thioredoxin-like_sf"/>
</dbReference>
<dbReference type="InterPro" id="IPR017937">
    <property type="entry name" value="Thioredoxin_CS"/>
</dbReference>
<feature type="active site" description="Nucleophile" evidence="7">
    <location>
        <position position="26"/>
    </location>
</feature>
<feature type="active site" description="Nucleophile" evidence="7">
    <location>
        <position position="23"/>
    </location>
</feature>
<keyword evidence="2" id="KW-0813">Transport</keyword>
<dbReference type="PANTHER" id="PTHR45663">
    <property type="entry name" value="GEO12009P1"/>
    <property type="match status" value="1"/>
</dbReference>
<dbReference type="Proteomes" id="UP000323720">
    <property type="component" value="Unassembled WGS sequence"/>
</dbReference>
<dbReference type="GO" id="GO:0005829">
    <property type="term" value="C:cytosol"/>
    <property type="evidence" value="ECO:0007669"/>
    <property type="project" value="TreeGrafter"/>
</dbReference>
<feature type="site" description="Deprotonates C-terminal active site Cys" evidence="7">
    <location>
        <position position="17"/>
    </location>
</feature>
<evidence type="ECO:0000256" key="5">
    <source>
        <dbReference type="ARBA" id="ARBA00023284"/>
    </source>
</evidence>
<evidence type="ECO:0000256" key="3">
    <source>
        <dbReference type="ARBA" id="ARBA00022982"/>
    </source>
</evidence>
<feature type="disulfide bond" description="Redox-active" evidence="8">
    <location>
        <begin position="23"/>
        <end position="26"/>
    </location>
</feature>
<dbReference type="PRINTS" id="PR00421">
    <property type="entry name" value="THIOREDOXIN"/>
</dbReference>
<dbReference type="OrthoDB" id="9790390at2"/>
<dbReference type="Pfam" id="PF00085">
    <property type="entry name" value="Thioredoxin"/>
    <property type="match status" value="1"/>
</dbReference>
<gene>
    <name evidence="10" type="primary">trxA</name>
    <name evidence="10" type="ORF">ES674_05105</name>
</gene>
<feature type="domain" description="Thioredoxin" evidence="9">
    <location>
        <begin position="1"/>
        <end position="98"/>
    </location>
</feature>
<organism evidence="10 11">
    <name type="scientific">Bizionia myxarmorum</name>
    <dbReference type="NCBI Taxonomy" id="291186"/>
    <lineage>
        <taxon>Bacteria</taxon>
        <taxon>Pseudomonadati</taxon>
        <taxon>Bacteroidota</taxon>
        <taxon>Flavobacteriia</taxon>
        <taxon>Flavobacteriales</taxon>
        <taxon>Flavobacteriaceae</taxon>
        <taxon>Bizionia</taxon>
    </lineage>
</organism>
<dbReference type="InterPro" id="IPR005746">
    <property type="entry name" value="Thioredoxin"/>
</dbReference>